<comment type="function">
    <text evidence="1">Cilium-specific protein required for cilia structures.</text>
</comment>
<evidence type="ECO:0000313" key="15">
    <source>
        <dbReference type="Proteomes" id="UP001152799"/>
    </source>
</evidence>
<evidence type="ECO:0000256" key="3">
    <source>
        <dbReference type="ARBA" id="ARBA00022490"/>
    </source>
</evidence>
<dbReference type="SMART" id="SM00365">
    <property type="entry name" value="LRR_SD22"/>
    <property type="match status" value="4"/>
</dbReference>
<keyword evidence="15" id="KW-1185">Reference proteome</keyword>
<dbReference type="PROSITE" id="PS51450">
    <property type="entry name" value="LRR"/>
    <property type="match status" value="2"/>
</dbReference>
<keyword evidence="4" id="KW-0433">Leucine-rich repeat</keyword>
<proteinExistence type="inferred from homology"/>
<dbReference type="Proteomes" id="UP001152799">
    <property type="component" value="Chromosome 4"/>
</dbReference>
<evidence type="ECO:0000256" key="8">
    <source>
        <dbReference type="ARBA" id="ARBA00023069"/>
    </source>
</evidence>
<evidence type="ECO:0000256" key="1">
    <source>
        <dbReference type="ARBA" id="ARBA00003843"/>
    </source>
</evidence>
<keyword evidence="8" id="KW-0969">Cilium</keyword>
<keyword evidence="7" id="KW-0175">Coiled coil</keyword>
<comment type="similarity">
    <text evidence="12">Belongs to the DRC3 family.</text>
</comment>
<evidence type="ECO:0000256" key="2">
    <source>
        <dbReference type="ARBA" id="ARBA00004611"/>
    </source>
</evidence>
<keyword evidence="10" id="KW-0966">Cell projection</keyword>
<dbReference type="InterPro" id="IPR001611">
    <property type="entry name" value="Leu-rich_rpt"/>
</dbReference>
<keyword evidence="6" id="KW-0282">Flagellum</keyword>
<dbReference type="AlphaFoldDB" id="A0A9N9QEM3"/>
<dbReference type="SUPFAM" id="SSF52058">
    <property type="entry name" value="L domain-like"/>
    <property type="match status" value="1"/>
</dbReference>
<evidence type="ECO:0000313" key="14">
    <source>
        <dbReference type="EMBL" id="CAG9767186.1"/>
    </source>
</evidence>
<dbReference type="InterPro" id="IPR050576">
    <property type="entry name" value="Cilia_flagella_integrity"/>
</dbReference>
<evidence type="ECO:0000256" key="5">
    <source>
        <dbReference type="ARBA" id="ARBA00022737"/>
    </source>
</evidence>
<evidence type="ECO:0000256" key="10">
    <source>
        <dbReference type="ARBA" id="ARBA00023273"/>
    </source>
</evidence>
<keyword evidence="3" id="KW-0963">Cytoplasm</keyword>
<keyword evidence="9" id="KW-0206">Cytoskeleton</keyword>
<dbReference type="InterPro" id="IPR025875">
    <property type="entry name" value="Leu-rich_rpt_4"/>
</dbReference>
<evidence type="ECO:0000256" key="13">
    <source>
        <dbReference type="ARBA" id="ARBA00040950"/>
    </source>
</evidence>
<dbReference type="PANTHER" id="PTHR45973:SF12">
    <property type="entry name" value="DYNEIN REGULATORY COMPLEX SUBUNIT 3"/>
    <property type="match status" value="1"/>
</dbReference>
<dbReference type="GO" id="GO:0005929">
    <property type="term" value="C:cilium"/>
    <property type="evidence" value="ECO:0007669"/>
    <property type="project" value="TreeGrafter"/>
</dbReference>
<evidence type="ECO:0000256" key="12">
    <source>
        <dbReference type="ARBA" id="ARBA00038378"/>
    </source>
</evidence>
<dbReference type="EMBL" id="OU892280">
    <property type="protein sequence ID" value="CAG9767186.1"/>
    <property type="molecule type" value="Genomic_DNA"/>
</dbReference>
<evidence type="ECO:0000256" key="6">
    <source>
        <dbReference type="ARBA" id="ARBA00022846"/>
    </source>
</evidence>
<sequence length="549" mass="64316">MLNPCKEREPRVIDNALIAKCIDLQYPKGEVGRLLRLEGIPMEEIQQIRFEYLYILKIDHLWVLKSLVKLSLNNNFIEKIENLESLVHLKELDLSFNKIAKIENLDSLVKLEKITLYENLIEVVENMDQQVKLTVFSIGKNRICNKENLNYFRRFPELTSLNMAGNPCTGDTEDPNNDIRLYVGAFLPTLVYYEYIRISNSEREQAIIIHDEALKLLEKNESKEIEEKAALAKELRDAEIHSKMFVEHLNNGKLFETMYERDVEGKALLDIGEEVTELYEEYKAQILEYSKQVFRIGERHYNSRNQELDLFHKSVWRAKKDNQEESIQYMEKLLGTINEELFPDINNCKMQLEHDAITEDEFEEKIKTIRNTFEDLIHLTWKNLMRLEVTLFEQVEEVNTAFGQGLGEMINTFIEEVQGVFTNIRAAEVTYSETLQDAAIRFMTAANVNPEEEDIPASLTEILIDRDTLNNAMAATHDIHMQVIDSREDVLIHRSRAWLEALITELVDEEIARDRYKLLEINHFLDIQREEFDELATESGTLYTEEYEI</sequence>
<dbReference type="Pfam" id="PF12799">
    <property type="entry name" value="LRR_4"/>
    <property type="match status" value="1"/>
</dbReference>
<keyword evidence="5" id="KW-0677">Repeat</keyword>
<accession>A0A9N9QEM3</accession>
<protein>
    <recommendedName>
        <fullName evidence="11">Dynein axonemal assembly factor 1 homolog</fullName>
    </recommendedName>
    <alternativeName>
        <fullName evidence="13">Dynein regulatory complex subunit 3</fullName>
    </alternativeName>
</protein>
<name>A0A9N9QEM3_9CUCU</name>
<evidence type="ECO:0000256" key="4">
    <source>
        <dbReference type="ARBA" id="ARBA00022614"/>
    </source>
</evidence>
<gene>
    <name evidence="14" type="ORF">CEUTPL_LOCUS7752</name>
</gene>
<evidence type="ECO:0000256" key="9">
    <source>
        <dbReference type="ARBA" id="ARBA00023212"/>
    </source>
</evidence>
<organism evidence="14 15">
    <name type="scientific">Ceutorhynchus assimilis</name>
    <name type="common">cabbage seed weevil</name>
    <dbReference type="NCBI Taxonomy" id="467358"/>
    <lineage>
        <taxon>Eukaryota</taxon>
        <taxon>Metazoa</taxon>
        <taxon>Ecdysozoa</taxon>
        <taxon>Arthropoda</taxon>
        <taxon>Hexapoda</taxon>
        <taxon>Insecta</taxon>
        <taxon>Pterygota</taxon>
        <taxon>Neoptera</taxon>
        <taxon>Endopterygota</taxon>
        <taxon>Coleoptera</taxon>
        <taxon>Polyphaga</taxon>
        <taxon>Cucujiformia</taxon>
        <taxon>Curculionidae</taxon>
        <taxon>Ceutorhynchinae</taxon>
        <taxon>Ceutorhynchus</taxon>
    </lineage>
</organism>
<comment type="subcellular location">
    <subcellularLocation>
        <location evidence="2">Cytoplasm</location>
        <location evidence="2">Cytoskeleton</location>
        <location evidence="2">Flagellum axoneme</location>
    </subcellularLocation>
</comment>
<reference evidence="14" key="1">
    <citation type="submission" date="2022-01" db="EMBL/GenBank/DDBJ databases">
        <authorList>
            <person name="King R."/>
        </authorList>
    </citation>
    <scope>NUCLEOTIDE SEQUENCE</scope>
</reference>
<evidence type="ECO:0000256" key="11">
    <source>
        <dbReference type="ARBA" id="ARBA00024433"/>
    </source>
</evidence>
<evidence type="ECO:0000256" key="7">
    <source>
        <dbReference type="ARBA" id="ARBA00023054"/>
    </source>
</evidence>
<dbReference type="PANTHER" id="PTHR45973">
    <property type="entry name" value="PROTEIN PHOSPHATASE 1 REGULATORY SUBUNIT SDS22-RELATED"/>
    <property type="match status" value="1"/>
</dbReference>
<dbReference type="Gene3D" id="3.80.10.10">
    <property type="entry name" value="Ribonuclease Inhibitor"/>
    <property type="match status" value="1"/>
</dbReference>
<dbReference type="OrthoDB" id="27917at2759"/>
<dbReference type="InterPro" id="IPR032675">
    <property type="entry name" value="LRR_dom_sf"/>
</dbReference>